<accession>A0A1I3QI25</accession>
<feature type="compositionally biased region" description="Basic and acidic residues" evidence="1">
    <location>
        <begin position="59"/>
        <end position="69"/>
    </location>
</feature>
<protein>
    <submittedName>
        <fullName evidence="2">Uncharacterized protein</fullName>
    </submittedName>
</protein>
<evidence type="ECO:0000313" key="3">
    <source>
        <dbReference type="Proteomes" id="UP000199518"/>
    </source>
</evidence>
<sequence length="69" mass="7926">MIIPTPEFDPFFADDGIPFQQRMLAYIHREFGDLLGRELKPVEQFSMDQTITPPVASEIRQKSTERTAA</sequence>
<dbReference type="Proteomes" id="UP000199518">
    <property type="component" value="Unassembled WGS sequence"/>
</dbReference>
<dbReference type="OrthoDB" id="9988124at2"/>
<evidence type="ECO:0000313" key="2">
    <source>
        <dbReference type="EMBL" id="SFJ33824.1"/>
    </source>
</evidence>
<dbReference type="RefSeq" id="WP_092054953.1">
    <property type="nucleotide sequence ID" value="NZ_FOQD01000018.1"/>
</dbReference>
<name>A0A1I3QI25_9PLAN</name>
<keyword evidence="3" id="KW-1185">Reference proteome</keyword>
<dbReference type="EMBL" id="FOQD01000018">
    <property type="protein sequence ID" value="SFJ33824.1"/>
    <property type="molecule type" value="Genomic_DNA"/>
</dbReference>
<proteinExistence type="predicted"/>
<feature type="region of interest" description="Disordered" evidence="1">
    <location>
        <begin position="50"/>
        <end position="69"/>
    </location>
</feature>
<reference evidence="3" key="1">
    <citation type="submission" date="2016-10" db="EMBL/GenBank/DDBJ databases">
        <authorList>
            <person name="Varghese N."/>
            <person name="Submissions S."/>
        </authorList>
    </citation>
    <scope>NUCLEOTIDE SEQUENCE [LARGE SCALE GENOMIC DNA]</scope>
    <source>
        <strain evidence="3">DSM 26348</strain>
    </source>
</reference>
<organism evidence="2 3">
    <name type="scientific">Planctomicrobium piriforme</name>
    <dbReference type="NCBI Taxonomy" id="1576369"/>
    <lineage>
        <taxon>Bacteria</taxon>
        <taxon>Pseudomonadati</taxon>
        <taxon>Planctomycetota</taxon>
        <taxon>Planctomycetia</taxon>
        <taxon>Planctomycetales</taxon>
        <taxon>Planctomycetaceae</taxon>
        <taxon>Planctomicrobium</taxon>
    </lineage>
</organism>
<gene>
    <name evidence="2" type="ORF">SAMN05421753_118108</name>
</gene>
<dbReference type="AlphaFoldDB" id="A0A1I3QI25"/>
<evidence type="ECO:0000256" key="1">
    <source>
        <dbReference type="SAM" id="MobiDB-lite"/>
    </source>
</evidence>